<dbReference type="EnsemblMetazoa" id="MESCA012734-RA">
    <property type="protein sequence ID" value="MESCA012734-PA"/>
    <property type="gene ID" value="MESCA012734"/>
</dbReference>
<dbReference type="PROSITE" id="PS00678">
    <property type="entry name" value="WD_REPEATS_1"/>
    <property type="match status" value="1"/>
</dbReference>
<keyword evidence="8" id="KW-1185">Reference proteome</keyword>
<protein>
    <submittedName>
        <fullName evidence="7">Uncharacterized protein</fullName>
    </submittedName>
</protein>
<dbReference type="GO" id="GO:0034657">
    <property type="term" value="C:GID complex"/>
    <property type="evidence" value="ECO:0007669"/>
    <property type="project" value="TreeGrafter"/>
</dbReference>
<feature type="repeat" description="WD" evidence="5">
    <location>
        <begin position="340"/>
        <end position="382"/>
    </location>
</feature>
<dbReference type="SMART" id="SM00320">
    <property type="entry name" value="WD40"/>
    <property type="match status" value="6"/>
</dbReference>
<evidence type="ECO:0000256" key="6">
    <source>
        <dbReference type="SAM" id="MobiDB-lite"/>
    </source>
</evidence>
<feature type="repeat" description="WD" evidence="5">
    <location>
        <begin position="80"/>
        <end position="121"/>
    </location>
</feature>
<keyword evidence="4" id="KW-0677">Repeat</keyword>
<reference evidence="8" key="1">
    <citation type="submission" date="2013-02" db="EMBL/GenBank/DDBJ databases">
        <authorList>
            <person name="Hughes D."/>
        </authorList>
    </citation>
    <scope>NUCLEOTIDE SEQUENCE</scope>
    <source>
        <strain>Durham</strain>
        <strain evidence="8">NC isolate 2 -- Noor lab</strain>
    </source>
</reference>
<reference evidence="7" key="2">
    <citation type="submission" date="2015-06" db="UniProtKB">
        <authorList>
            <consortium name="EnsemblMetazoa"/>
        </authorList>
    </citation>
    <scope>IDENTIFICATION</scope>
</reference>
<feature type="region of interest" description="Disordered" evidence="6">
    <location>
        <begin position="379"/>
        <end position="398"/>
    </location>
</feature>
<feature type="compositionally biased region" description="Low complexity" evidence="6">
    <location>
        <begin position="385"/>
        <end position="398"/>
    </location>
</feature>
<sequence length="398" mass="44496">GKGITSRSHVMERLQTFLPPSVMLPPRRLKSLLGQAVEMQTEKCPCHDMLWETNIENVSLLSDHSCSMSGTFPMQTIQILTDHCDEVWFCKFSPDGLKLATGCKDSTAIIWDVDPHNLTVKSRHVLEDQLNSGVSFVEWSPDSKLLLVGGSEDHPEIYIYNVDEGKLIVKMSNSAEESLSCAAFNKDGTKFVCGGTKGQFYLCNLNGQVIDSWEGVRVNSLAFRSDNKTVLAADTHHRIRGYVFGNPRNDFKLIQEQHSIMSFSLNSADRLALLNITSQGLHLWDLENKCLVRRFRGITQGSFKIYSCFGGVHESFVASGSEDHKVYIFHIKRDEPLAKLTGHTKTVNCVSWNPVYPAMLASCSDDTTVRIWGPKSTRNYESDDCSSSCSSSSSWNMT</sequence>
<dbReference type="InterPro" id="IPR001680">
    <property type="entry name" value="WD40_rpt"/>
</dbReference>
<dbReference type="InterPro" id="IPR051350">
    <property type="entry name" value="WD_repeat-ST_regulator"/>
</dbReference>
<comment type="subcellular location">
    <subcellularLocation>
        <location evidence="1">Cytoplasm</location>
    </subcellularLocation>
</comment>
<keyword evidence="2" id="KW-0963">Cytoplasm</keyword>
<proteinExistence type="predicted"/>
<dbReference type="InterPro" id="IPR036322">
    <property type="entry name" value="WD40_repeat_dom_sf"/>
</dbReference>
<dbReference type="InterPro" id="IPR015943">
    <property type="entry name" value="WD40/YVTN_repeat-like_dom_sf"/>
</dbReference>
<dbReference type="PROSITE" id="PS50294">
    <property type="entry name" value="WD_REPEATS_REGION"/>
    <property type="match status" value="2"/>
</dbReference>
<evidence type="ECO:0000313" key="7">
    <source>
        <dbReference type="EnsemblMetazoa" id="MESCA012734-PA"/>
    </source>
</evidence>
<dbReference type="PANTHER" id="PTHR22838">
    <property type="entry name" value="WD REPEAT PROTEIN 26-RELATED"/>
    <property type="match status" value="1"/>
</dbReference>
<dbReference type="HOGENOM" id="CLU_000288_57_25_1"/>
<dbReference type="GO" id="GO:0043161">
    <property type="term" value="P:proteasome-mediated ubiquitin-dependent protein catabolic process"/>
    <property type="evidence" value="ECO:0007669"/>
    <property type="project" value="TreeGrafter"/>
</dbReference>
<dbReference type="SUPFAM" id="SSF50978">
    <property type="entry name" value="WD40 repeat-like"/>
    <property type="match status" value="1"/>
</dbReference>
<dbReference type="Pfam" id="PF00400">
    <property type="entry name" value="WD40"/>
    <property type="match status" value="3"/>
</dbReference>
<dbReference type="AlphaFoldDB" id="T1H7J7"/>
<dbReference type="Gene3D" id="2.130.10.10">
    <property type="entry name" value="YVTN repeat-like/Quinoprotein amine dehydrogenase"/>
    <property type="match status" value="1"/>
</dbReference>
<evidence type="ECO:0000256" key="1">
    <source>
        <dbReference type="ARBA" id="ARBA00004496"/>
    </source>
</evidence>
<name>T1H7J7_MEGSC</name>
<organism evidence="7 8">
    <name type="scientific">Megaselia scalaris</name>
    <name type="common">Humpbacked fly</name>
    <name type="synonym">Phora scalaris</name>
    <dbReference type="NCBI Taxonomy" id="36166"/>
    <lineage>
        <taxon>Eukaryota</taxon>
        <taxon>Metazoa</taxon>
        <taxon>Ecdysozoa</taxon>
        <taxon>Arthropoda</taxon>
        <taxon>Hexapoda</taxon>
        <taxon>Insecta</taxon>
        <taxon>Pterygota</taxon>
        <taxon>Neoptera</taxon>
        <taxon>Endopterygota</taxon>
        <taxon>Diptera</taxon>
        <taxon>Brachycera</taxon>
        <taxon>Muscomorpha</taxon>
        <taxon>Platypezoidea</taxon>
        <taxon>Phoridae</taxon>
        <taxon>Megaseliini</taxon>
        <taxon>Megaselia</taxon>
    </lineage>
</organism>
<dbReference type="Proteomes" id="UP000015102">
    <property type="component" value="Unassembled WGS sequence"/>
</dbReference>
<dbReference type="GO" id="GO:0005737">
    <property type="term" value="C:cytoplasm"/>
    <property type="evidence" value="ECO:0007669"/>
    <property type="project" value="UniProtKB-SubCell"/>
</dbReference>
<dbReference type="FunFam" id="2.130.10.10:FF:000087">
    <property type="entry name" value="WD repeat-containing protein 26 homolog"/>
    <property type="match status" value="1"/>
</dbReference>
<dbReference type="PANTHER" id="PTHR22838:SF0">
    <property type="entry name" value="WD REPEAT-CONTAINING PROTEIN 26"/>
    <property type="match status" value="1"/>
</dbReference>
<evidence type="ECO:0000256" key="3">
    <source>
        <dbReference type="ARBA" id="ARBA00022574"/>
    </source>
</evidence>
<keyword evidence="3 5" id="KW-0853">WD repeat</keyword>
<dbReference type="STRING" id="36166.T1H7J7"/>
<dbReference type="PROSITE" id="PS50082">
    <property type="entry name" value="WD_REPEATS_2"/>
    <property type="match status" value="2"/>
</dbReference>
<evidence type="ECO:0000256" key="5">
    <source>
        <dbReference type="PROSITE-ProRule" id="PRU00221"/>
    </source>
</evidence>
<accession>T1H7J7</accession>
<dbReference type="OMA" id="GSISCRW"/>
<evidence type="ECO:0000256" key="4">
    <source>
        <dbReference type="ARBA" id="ARBA00022737"/>
    </source>
</evidence>
<evidence type="ECO:0000256" key="2">
    <source>
        <dbReference type="ARBA" id="ARBA00022490"/>
    </source>
</evidence>
<evidence type="ECO:0000313" key="8">
    <source>
        <dbReference type="Proteomes" id="UP000015102"/>
    </source>
</evidence>
<dbReference type="InterPro" id="IPR019775">
    <property type="entry name" value="WD40_repeat_CS"/>
</dbReference>